<proteinExistence type="inferred from homology"/>
<dbReference type="InterPro" id="IPR043129">
    <property type="entry name" value="ATPase_NBD"/>
</dbReference>
<evidence type="ECO:0000256" key="3">
    <source>
        <dbReference type="ARBA" id="ARBA00022777"/>
    </source>
</evidence>
<evidence type="ECO:0000313" key="5">
    <source>
        <dbReference type="EMBL" id="MEQ2425098.1"/>
    </source>
</evidence>
<evidence type="ECO:0000256" key="2">
    <source>
        <dbReference type="ARBA" id="ARBA00022679"/>
    </source>
</evidence>
<dbReference type="Pfam" id="PF02782">
    <property type="entry name" value="FGGY_C"/>
    <property type="match status" value="1"/>
</dbReference>
<protein>
    <submittedName>
        <fullName evidence="5">FGGY-family carbohydrate kinase</fullName>
    </submittedName>
</protein>
<dbReference type="SUPFAM" id="SSF53067">
    <property type="entry name" value="Actin-like ATPase domain"/>
    <property type="match status" value="1"/>
</dbReference>
<gene>
    <name evidence="5" type="ORF">WMQ36_08950</name>
</gene>
<sequence length="195" mass="21551">MCKNDGGCTEPNQVYLKCFEKALEGASDCGNWVMFNYLSGEQISGVDMGSPMVIRSSESIFNLANFCRMFFYSAFATLKLGMEILVNEKVQIDRITGHGGLFRYSDVGQRFLSATINAPVYFMDNAASGGPWGAAILGLYLINHNPDESMEDFLAQRVFLHSETHKIKAEVSDVEGLRYIFSEVYSVSGACKTGI</sequence>
<comment type="caution">
    <text evidence="5">The sequence shown here is derived from an EMBL/GenBank/DDBJ whole genome shotgun (WGS) entry which is preliminary data.</text>
</comment>
<name>A0ABV1D3X7_9FIRM</name>
<comment type="similarity">
    <text evidence="1">Belongs to the FGGY kinase family.</text>
</comment>
<dbReference type="InterPro" id="IPR050406">
    <property type="entry name" value="FGGY_Carb_Kinase"/>
</dbReference>
<dbReference type="Gene3D" id="3.30.420.40">
    <property type="match status" value="1"/>
</dbReference>
<dbReference type="PANTHER" id="PTHR43095">
    <property type="entry name" value="SUGAR KINASE"/>
    <property type="match status" value="1"/>
</dbReference>
<keyword evidence="2" id="KW-0808">Transferase</keyword>
<dbReference type="GO" id="GO:0016301">
    <property type="term" value="F:kinase activity"/>
    <property type="evidence" value="ECO:0007669"/>
    <property type="project" value="UniProtKB-KW"/>
</dbReference>
<dbReference type="Proteomes" id="UP001454086">
    <property type="component" value="Unassembled WGS sequence"/>
</dbReference>
<evidence type="ECO:0000256" key="1">
    <source>
        <dbReference type="ARBA" id="ARBA00009156"/>
    </source>
</evidence>
<dbReference type="RefSeq" id="WP_349118147.1">
    <property type="nucleotide sequence ID" value="NZ_JBBMFM010000024.1"/>
</dbReference>
<reference evidence="5 6" key="1">
    <citation type="submission" date="2024-03" db="EMBL/GenBank/DDBJ databases">
        <title>Human intestinal bacterial collection.</title>
        <authorList>
            <person name="Pauvert C."/>
            <person name="Hitch T.C.A."/>
            <person name="Clavel T."/>
        </authorList>
    </citation>
    <scope>NUCLEOTIDE SEQUENCE [LARGE SCALE GENOMIC DNA]</scope>
    <source>
        <strain evidence="5 6">CLA-SR-H021</strain>
    </source>
</reference>
<keyword evidence="6" id="KW-1185">Reference proteome</keyword>
<evidence type="ECO:0000259" key="4">
    <source>
        <dbReference type="Pfam" id="PF02782"/>
    </source>
</evidence>
<keyword evidence="3 5" id="KW-0418">Kinase</keyword>
<dbReference type="InterPro" id="IPR018485">
    <property type="entry name" value="FGGY_C"/>
</dbReference>
<dbReference type="EMBL" id="JBBMFM010000024">
    <property type="protein sequence ID" value="MEQ2425098.1"/>
    <property type="molecule type" value="Genomic_DNA"/>
</dbReference>
<organism evidence="5 6">
    <name type="scientific">Enterocloster hominis</name>
    <name type="common">ex Hitch et al. 2024</name>
    <dbReference type="NCBI Taxonomy" id="1917870"/>
    <lineage>
        <taxon>Bacteria</taxon>
        <taxon>Bacillati</taxon>
        <taxon>Bacillota</taxon>
        <taxon>Clostridia</taxon>
        <taxon>Lachnospirales</taxon>
        <taxon>Lachnospiraceae</taxon>
        <taxon>Enterocloster</taxon>
    </lineage>
</organism>
<accession>A0ABV1D3X7</accession>
<feature type="domain" description="Carbohydrate kinase FGGY C-terminal" evidence="4">
    <location>
        <begin position="20"/>
        <end position="140"/>
    </location>
</feature>
<evidence type="ECO:0000313" key="6">
    <source>
        <dbReference type="Proteomes" id="UP001454086"/>
    </source>
</evidence>
<dbReference type="PANTHER" id="PTHR43095:SF5">
    <property type="entry name" value="XYLULOSE KINASE"/>
    <property type="match status" value="1"/>
</dbReference>